<dbReference type="InterPro" id="IPR045864">
    <property type="entry name" value="aa-tRNA-synth_II/BPL/LPL"/>
</dbReference>
<dbReference type="PANTHER" id="PTHR22594:SF5">
    <property type="entry name" value="ASPARTATE--TRNA LIGASE, MITOCHONDRIAL"/>
    <property type="match status" value="1"/>
</dbReference>
<feature type="binding site" evidence="8">
    <location>
        <position position="173"/>
    </location>
    <ligand>
        <name>L-aspartate</name>
        <dbReference type="ChEBI" id="CHEBI:29991"/>
    </ligand>
</feature>
<dbReference type="Pfam" id="PF00152">
    <property type="entry name" value="tRNA-synt_2"/>
    <property type="match status" value="1"/>
</dbReference>
<dbReference type="RefSeq" id="WP_273585049.1">
    <property type="nucleotide sequence ID" value="NZ_JANHJP010000001.1"/>
</dbReference>
<dbReference type="CDD" id="cd04317">
    <property type="entry name" value="EcAspRS_like_N"/>
    <property type="match status" value="1"/>
</dbReference>
<dbReference type="InterPro" id="IPR004364">
    <property type="entry name" value="Aa-tRNA-synt_II"/>
</dbReference>
<feature type="domain" description="Aminoacyl-transfer RNA synthetases class-II family profile" evidence="9">
    <location>
        <begin position="146"/>
        <end position="551"/>
    </location>
</feature>
<comment type="subunit">
    <text evidence="2 8">Homodimer.</text>
</comment>
<dbReference type="SUPFAM" id="SSF55261">
    <property type="entry name" value="GAD domain-like"/>
    <property type="match status" value="1"/>
</dbReference>
<keyword evidence="4 8" id="KW-0547">Nucleotide-binding</keyword>
<dbReference type="Pfam" id="PF01336">
    <property type="entry name" value="tRNA_anti-codon"/>
    <property type="match status" value="1"/>
</dbReference>
<dbReference type="InterPro" id="IPR047089">
    <property type="entry name" value="Asp-tRNA-ligase_1_N"/>
</dbReference>
<evidence type="ECO:0000256" key="8">
    <source>
        <dbReference type="HAMAP-Rule" id="MF_00044"/>
    </source>
</evidence>
<evidence type="ECO:0000256" key="3">
    <source>
        <dbReference type="ARBA" id="ARBA00022598"/>
    </source>
</evidence>
<feature type="binding site" evidence="8">
    <location>
        <position position="446"/>
    </location>
    <ligand>
        <name>L-aspartate</name>
        <dbReference type="ChEBI" id="CHEBI:29991"/>
    </ligand>
</feature>
<keyword evidence="8" id="KW-0963">Cytoplasm</keyword>
<sequence>MKTKYIFSNNEITLKQKEQKVLIKGWLARKRNIGAKIFLILRDFSGIIQLVADKNHPQYDQIISIKIETVVEVIGWVKERINKNLNLKTGEIEILIEKINILSEAHTLPLNVFEQTEASEEHRLKYRYLDLRKTEQKNYLIKRHQITQSIRQTLLDNKFLELETPILSKSTPEGARDYLVPSRMHPFKFYALPQSPQIFKQLYMIAGFEKYFQIARCFRDEDLRSDRQPEFTQIDIETSFFTKEEIMTLVEEIMQNLFHSIFNKTLKTPFPKITYNEALNLYGTDKPDLRFDLLIENLTPYFDNKFIHEDNNTKIIKGIKINIKEYKEFFSRKKIDEYKDLIQQKFSLNLHIIQIKNNVLKGYLSNFIAKNFFIEEEEICLFIISQSNPALDNENNDIILKSLGYLRNKLAQTLNLYDPKKESLLWVVDFPLLEFDRSEMKYYSMHHPFTAPINVQQLYENPDKVKAQTYDLIWNGHEVGGGSLRNYQYKVQEFIFNKLGLKKEEIEQNFGFFNEALKYGAPPHGGIALGLDRLVMLFTKTNNIKDVIAFPKTQSGQDLMMQSPILIDEKQLEILKLKKSENKDK</sequence>
<feature type="binding site" evidence="8">
    <location>
        <begin position="219"/>
        <end position="221"/>
    </location>
    <ligand>
        <name>ATP</name>
        <dbReference type="ChEBI" id="CHEBI:30616"/>
    </ligand>
</feature>
<evidence type="ECO:0000256" key="4">
    <source>
        <dbReference type="ARBA" id="ARBA00022741"/>
    </source>
</evidence>
<feature type="binding site" evidence="8">
    <location>
        <position position="219"/>
    </location>
    <ligand>
        <name>L-aspartate</name>
        <dbReference type="ChEBI" id="CHEBI:29991"/>
    </ligand>
</feature>
<keyword evidence="5 8" id="KW-0067">ATP-binding</keyword>
<dbReference type="InterPro" id="IPR012340">
    <property type="entry name" value="NA-bd_OB-fold"/>
</dbReference>
<name>A0ABT5L7X7_9MOLU</name>
<dbReference type="InterPro" id="IPR002312">
    <property type="entry name" value="Asp/Asn-tRNA-synth_IIb"/>
</dbReference>
<evidence type="ECO:0000256" key="5">
    <source>
        <dbReference type="ARBA" id="ARBA00022840"/>
    </source>
</evidence>
<protein>
    <recommendedName>
        <fullName evidence="8">Aspartate--tRNA ligase</fullName>
        <ecNumber evidence="8">6.1.1.12</ecNumber>
    </recommendedName>
    <alternativeName>
        <fullName evidence="8">Aspartyl-tRNA synthetase</fullName>
        <shortName evidence="8">AspRS</shortName>
    </alternativeName>
</protein>
<dbReference type="PRINTS" id="PR01042">
    <property type="entry name" value="TRNASYNTHASP"/>
</dbReference>
<evidence type="ECO:0000259" key="9">
    <source>
        <dbReference type="PROSITE" id="PS50862"/>
    </source>
</evidence>
<keyword evidence="3 8" id="KW-0436">Ligase</keyword>
<dbReference type="InterPro" id="IPR004524">
    <property type="entry name" value="Asp-tRNA-ligase_1"/>
</dbReference>
<keyword evidence="6 8" id="KW-0648">Protein biosynthesis</keyword>
<comment type="function">
    <text evidence="8">Catalyzes the attachment of L-aspartate to tRNA(Asp) in a two-step reaction: L-aspartate is first activated by ATP to form Asp-AMP and then transferred to the acceptor end of tRNA(Asp).</text>
</comment>
<dbReference type="PROSITE" id="PS50862">
    <property type="entry name" value="AA_TRNA_LIGASE_II"/>
    <property type="match status" value="1"/>
</dbReference>
<dbReference type="InterPro" id="IPR004115">
    <property type="entry name" value="GAD-like_sf"/>
</dbReference>
<comment type="caution">
    <text evidence="10">The sequence shown here is derived from an EMBL/GenBank/DDBJ whole genome shotgun (WGS) entry which is preliminary data.</text>
</comment>
<dbReference type="Gene3D" id="2.40.50.140">
    <property type="entry name" value="Nucleic acid-binding proteins"/>
    <property type="match status" value="1"/>
</dbReference>
<dbReference type="Proteomes" id="UP001221763">
    <property type="component" value="Unassembled WGS sequence"/>
</dbReference>
<dbReference type="SUPFAM" id="SSF50249">
    <property type="entry name" value="Nucleic acid-binding proteins"/>
    <property type="match status" value="1"/>
</dbReference>
<feature type="binding site" evidence="8">
    <location>
        <begin position="530"/>
        <end position="533"/>
    </location>
    <ligand>
        <name>ATP</name>
        <dbReference type="ChEBI" id="CHEBI:30616"/>
    </ligand>
</feature>
<evidence type="ECO:0000256" key="2">
    <source>
        <dbReference type="ARBA" id="ARBA00011738"/>
    </source>
</evidence>
<dbReference type="CDD" id="cd00777">
    <property type="entry name" value="AspRS_core"/>
    <property type="match status" value="1"/>
</dbReference>
<keyword evidence="7 8" id="KW-0030">Aminoacyl-tRNA synthetase</keyword>
<feature type="binding site" evidence="8">
    <location>
        <position position="478"/>
    </location>
    <ligand>
        <name>ATP</name>
        <dbReference type="ChEBI" id="CHEBI:30616"/>
    </ligand>
</feature>
<evidence type="ECO:0000313" key="10">
    <source>
        <dbReference type="EMBL" id="MDC9031811.1"/>
    </source>
</evidence>
<comment type="catalytic activity">
    <reaction evidence="8">
        <text>tRNA(Asp) + L-aspartate + ATP = L-aspartyl-tRNA(Asp) + AMP + diphosphate</text>
        <dbReference type="Rhea" id="RHEA:19649"/>
        <dbReference type="Rhea" id="RHEA-COMP:9660"/>
        <dbReference type="Rhea" id="RHEA-COMP:9678"/>
        <dbReference type="ChEBI" id="CHEBI:29991"/>
        <dbReference type="ChEBI" id="CHEBI:30616"/>
        <dbReference type="ChEBI" id="CHEBI:33019"/>
        <dbReference type="ChEBI" id="CHEBI:78442"/>
        <dbReference type="ChEBI" id="CHEBI:78516"/>
        <dbReference type="ChEBI" id="CHEBI:456215"/>
        <dbReference type="EC" id="6.1.1.12"/>
    </reaction>
</comment>
<accession>A0ABT5L7X7</accession>
<organism evidence="10 11">
    <name type="scientific">Columbia Basin potato purple top phytoplasma</name>
    <dbReference type="NCBI Taxonomy" id="307134"/>
    <lineage>
        <taxon>Bacteria</taxon>
        <taxon>Bacillati</taxon>
        <taxon>Mycoplasmatota</taxon>
        <taxon>Mollicutes</taxon>
        <taxon>Acholeplasmatales</taxon>
        <taxon>Acholeplasmataceae</taxon>
        <taxon>Candidatus Phytoplasma</taxon>
        <taxon>16SrVI (Clover proliferation group)</taxon>
    </lineage>
</organism>
<dbReference type="SUPFAM" id="SSF55681">
    <property type="entry name" value="Class II aaRS and biotin synthetases"/>
    <property type="match status" value="1"/>
</dbReference>
<comment type="caution">
    <text evidence="8">Lacks conserved residue(s) required for the propagation of feature annotation.</text>
</comment>
<comment type="similarity">
    <text evidence="1 8">Belongs to the class-II aminoacyl-tRNA synthetase family. Type 1 subfamily.</text>
</comment>
<dbReference type="NCBIfam" id="TIGR00459">
    <property type="entry name" value="aspS_bact"/>
    <property type="match status" value="1"/>
</dbReference>
<dbReference type="GO" id="GO:0016874">
    <property type="term" value="F:ligase activity"/>
    <property type="evidence" value="ECO:0007669"/>
    <property type="project" value="UniProtKB-KW"/>
</dbReference>
<feature type="binding site" evidence="8">
    <location>
        <position position="485"/>
    </location>
    <ligand>
        <name>L-aspartate</name>
        <dbReference type="ChEBI" id="CHEBI:29991"/>
    </ligand>
</feature>
<dbReference type="InterPro" id="IPR047090">
    <property type="entry name" value="AspRS_core"/>
</dbReference>
<dbReference type="InterPro" id="IPR004365">
    <property type="entry name" value="NA-bd_OB_tRNA"/>
</dbReference>
<keyword evidence="11" id="KW-1185">Reference proteome</keyword>
<dbReference type="InterPro" id="IPR006195">
    <property type="entry name" value="aa-tRNA-synth_II"/>
</dbReference>
<reference evidence="10 11" key="1">
    <citation type="journal article" date="2023" name="Plant">
        <title>Draft Genome Sequence Resource of CBPPT1, a 'Candidatus Phytoplasma trifolii'-Related Strain Associated with Potato Purple Top Disease in the Columbia Basin, U.S.A.</title>
        <authorList>
            <person name="Wei W."/>
            <person name="Shao J."/>
            <person name="Bottner-Parker K.D."/>
            <person name="Zhao Y."/>
        </authorList>
    </citation>
    <scope>NUCLEOTIDE SEQUENCE [LARGE SCALE GENOMIC DNA]</scope>
    <source>
        <strain evidence="10 11">CBPPT1</strain>
    </source>
</reference>
<evidence type="ECO:0000256" key="7">
    <source>
        <dbReference type="ARBA" id="ARBA00023146"/>
    </source>
</evidence>
<feature type="region of interest" description="Aspartate" evidence="8">
    <location>
        <begin position="197"/>
        <end position="200"/>
    </location>
</feature>
<dbReference type="Gene3D" id="3.30.930.10">
    <property type="entry name" value="Bira Bifunctional Protein, Domain 2"/>
    <property type="match status" value="1"/>
</dbReference>
<feature type="binding site" evidence="8">
    <location>
        <position position="228"/>
    </location>
    <ligand>
        <name>ATP</name>
        <dbReference type="ChEBI" id="CHEBI:30616"/>
    </ligand>
</feature>
<dbReference type="HAMAP" id="MF_00044">
    <property type="entry name" value="Asp_tRNA_synth_type1"/>
    <property type="match status" value="1"/>
</dbReference>
<dbReference type="EMBL" id="JANHJP010000001">
    <property type="protein sequence ID" value="MDC9031811.1"/>
    <property type="molecule type" value="Genomic_DNA"/>
</dbReference>
<dbReference type="PANTHER" id="PTHR22594">
    <property type="entry name" value="ASPARTYL/LYSYL-TRNA SYNTHETASE"/>
    <property type="match status" value="1"/>
</dbReference>
<comment type="subcellular location">
    <subcellularLocation>
        <location evidence="8">Cytoplasm</location>
    </subcellularLocation>
</comment>
<dbReference type="NCBIfam" id="NF001750">
    <property type="entry name" value="PRK00476.1"/>
    <property type="match status" value="1"/>
</dbReference>
<evidence type="ECO:0000256" key="1">
    <source>
        <dbReference type="ARBA" id="ARBA00006303"/>
    </source>
</evidence>
<dbReference type="Gene3D" id="3.30.1360.30">
    <property type="entry name" value="GAD-like domain"/>
    <property type="match status" value="1"/>
</dbReference>
<evidence type="ECO:0000313" key="11">
    <source>
        <dbReference type="Proteomes" id="UP001221763"/>
    </source>
</evidence>
<evidence type="ECO:0000256" key="6">
    <source>
        <dbReference type="ARBA" id="ARBA00022917"/>
    </source>
</evidence>
<dbReference type="EC" id="6.1.1.12" evidence="8"/>
<gene>
    <name evidence="8" type="primary">aspS</name>
    <name evidence="10" type="ORF">M8044_000030</name>
</gene>
<proteinExistence type="inferred from homology"/>